<feature type="domain" description="NAD-dependent epimerase/dehydratase" evidence="1">
    <location>
        <begin position="6"/>
        <end position="246"/>
    </location>
</feature>
<dbReference type="GO" id="GO:0004029">
    <property type="term" value="F:aldehyde dehydrogenase (NAD+) activity"/>
    <property type="evidence" value="ECO:0007669"/>
    <property type="project" value="TreeGrafter"/>
</dbReference>
<organism evidence="2 3">
    <name type="scientific">Thermothielavioides terrestris</name>
    <dbReference type="NCBI Taxonomy" id="2587410"/>
    <lineage>
        <taxon>Eukaryota</taxon>
        <taxon>Fungi</taxon>
        <taxon>Dikarya</taxon>
        <taxon>Ascomycota</taxon>
        <taxon>Pezizomycotina</taxon>
        <taxon>Sordariomycetes</taxon>
        <taxon>Sordariomycetidae</taxon>
        <taxon>Sordariales</taxon>
        <taxon>Chaetomiaceae</taxon>
        <taxon>Thermothielavioides</taxon>
    </lineage>
</organism>
<evidence type="ECO:0000313" key="3">
    <source>
        <dbReference type="Proteomes" id="UP000289323"/>
    </source>
</evidence>
<dbReference type="GO" id="GO:0005737">
    <property type="term" value="C:cytoplasm"/>
    <property type="evidence" value="ECO:0007669"/>
    <property type="project" value="TreeGrafter"/>
</dbReference>
<evidence type="ECO:0000259" key="1">
    <source>
        <dbReference type="Pfam" id="PF01370"/>
    </source>
</evidence>
<dbReference type="Gene3D" id="3.40.50.720">
    <property type="entry name" value="NAD(P)-binding Rossmann-like Domain"/>
    <property type="match status" value="1"/>
</dbReference>
<sequence>MANKKALVTAATGFMGGSFLAQLLASSDPRIKELSFSTLVRKQEQADVLAAQGVNAILFFGLDDTDFLRRVASEHDIVIHSAHGFHTASSKALIEGLAERKKATGQDVFYIQTSGTSNLGDFPITKRHVHPPGRVFRDRDENIYRYMVSREAETPYGQRTTDVAVVETGKATGVKTYIVMSPIVYGAGLGKSFKNQSFKNRSFHGPFMIQSALAKGQAVYVGDGAEEWGHVHIEDLAAFYEILVSKLLAGEELPEGEHGVYFASSGTHTWKELAEATGRAGYEVGALKTPEAVSVPPTAEVFVKLLGGFGTPEQAAMLAEVGFASRAVTDAQLARSLGWKPRKTDEDWWASIREEFPVIWAQTKAQGQ</sequence>
<dbReference type="Proteomes" id="UP000289323">
    <property type="component" value="Unassembled WGS sequence"/>
</dbReference>
<dbReference type="Pfam" id="PF01370">
    <property type="entry name" value="Epimerase"/>
    <property type="match status" value="1"/>
</dbReference>
<evidence type="ECO:0000313" key="2">
    <source>
        <dbReference type="EMBL" id="SPQ19128.1"/>
    </source>
</evidence>
<dbReference type="AlphaFoldDB" id="A0A3S4B1H9"/>
<dbReference type="SUPFAM" id="SSF51735">
    <property type="entry name" value="NAD(P)-binding Rossmann-fold domains"/>
    <property type="match status" value="1"/>
</dbReference>
<gene>
    <name evidence="2" type="ORF">TT172_LOCUS1547</name>
</gene>
<dbReference type="EMBL" id="OUUZ01000001">
    <property type="protein sequence ID" value="SPQ19128.1"/>
    <property type="molecule type" value="Genomic_DNA"/>
</dbReference>
<dbReference type="PANTHER" id="PTHR48079:SF6">
    <property type="entry name" value="NAD(P)-BINDING DOMAIN-CONTAINING PROTEIN-RELATED"/>
    <property type="match status" value="1"/>
</dbReference>
<dbReference type="PANTHER" id="PTHR48079">
    <property type="entry name" value="PROTEIN YEEZ"/>
    <property type="match status" value="1"/>
</dbReference>
<name>A0A3S4B1H9_9PEZI</name>
<protein>
    <submittedName>
        <fullName evidence="2">Dc5e4169-5afe-456c-8399-001a9918ed5d</fullName>
    </submittedName>
</protein>
<dbReference type="InterPro" id="IPR051783">
    <property type="entry name" value="NAD(P)-dependent_oxidoreduct"/>
</dbReference>
<reference evidence="2 3" key="1">
    <citation type="submission" date="2018-04" db="EMBL/GenBank/DDBJ databases">
        <authorList>
            <person name="Huttner S."/>
            <person name="Dainat J."/>
        </authorList>
    </citation>
    <scope>NUCLEOTIDE SEQUENCE [LARGE SCALE GENOMIC DNA]</scope>
</reference>
<dbReference type="InterPro" id="IPR036291">
    <property type="entry name" value="NAD(P)-bd_dom_sf"/>
</dbReference>
<dbReference type="InterPro" id="IPR001509">
    <property type="entry name" value="Epimerase_deHydtase"/>
</dbReference>
<accession>A0A3S4B1H9</accession>
<proteinExistence type="predicted"/>